<dbReference type="SUPFAM" id="SSF143034">
    <property type="entry name" value="L35p-like"/>
    <property type="match status" value="1"/>
</dbReference>
<name>A0A1F8DUU9_9BACT</name>
<protein>
    <recommendedName>
        <fullName evidence="3">50S ribosomal protein L35</fullName>
    </recommendedName>
</protein>
<comment type="caution">
    <text evidence="1">The sequence shown here is derived from an EMBL/GenBank/DDBJ whole genome shotgun (WGS) entry which is preliminary data.</text>
</comment>
<reference evidence="1 2" key="1">
    <citation type="journal article" date="2016" name="Nat. Commun.">
        <title>Thousands of microbial genomes shed light on interconnected biogeochemical processes in an aquifer system.</title>
        <authorList>
            <person name="Anantharaman K."/>
            <person name="Brown C.T."/>
            <person name="Hug L.A."/>
            <person name="Sharon I."/>
            <person name="Castelle C.J."/>
            <person name="Probst A.J."/>
            <person name="Thomas B.C."/>
            <person name="Singh A."/>
            <person name="Wilkins M.J."/>
            <person name="Karaoz U."/>
            <person name="Brodie E.L."/>
            <person name="Williams K.H."/>
            <person name="Hubbard S.S."/>
            <person name="Banfield J.F."/>
        </authorList>
    </citation>
    <scope>NUCLEOTIDE SEQUENCE [LARGE SCALE GENOMIC DNA]</scope>
</reference>
<proteinExistence type="predicted"/>
<accession>A0A1F8DUU9</accession>
<sequence length="60" mass="6934">MKKAVTTRLKVTKNGKVLVRKQAQCHFRAKKTGQQLMRKSRTIEASAGIAHKYFNKKDQF</sequence>
<evidence type="ECO:0000313" key="2">
    <source>
        <dbReference type="Proteomes" id="UP000177029"/>
    </source>
</evidence>
<evidence type="ECO:0008006" key="3">
    <source>
        <dbReference type="Google" id="ProtNLM"/>
    </source>
</evidence>
<dbReference type="InterPro" id="IPR037229">
    <property type="entry name" value="Ribosomal_bL35_sf"/>
</dbReference>
<evidence type="ECO:0000313" key="1">
    <source>
        <dbReference type="EMBL" id="OGM92374.1"/>
    </source>
</evidence>
<gene>
    <name evidence="1" type="ORF">A2755_01240</name>
</gene>
<organism evidence="1 2">
    <name type="scientific">Candidatus Wolfebacteria bacterium RIFCSPHIGHO2_01_FULL_48_22</name>
    <dbReference type="NCBI Taxonomy" id="1802555"/>
    <lineage>
        <taxon>Bacteria</taxon>
        <taxon>Candidatus Wolfeibacteriota</taxon>
    </lineage>
</organism>
<dbReference type="Proteomes" id="UP000177029">
    <property type="component" value="Unassembled WGS sequence"/>
</dbReference>
<dbReference type="Gene3D" id="4.10.410.60">
    <property type="match status" value="1"/>
</dbReference>
<dbReference type="STRING" id="1802555.A2755_01240"/>
<dbReference type="AlphaFoldDB" id="A0A1F8DUU9"/>
<dbReference type="EMBL" id="MGIP01000002">
    <property type="protein sequence ID" value="OGM92374.1"/>
    <property type="molecule type" value="Genomic_DNA"/>
</dbReference>